<keyword evidence="6" id="KW-1185">Reference proteome</keyword>
<dbReference type="GO" id="GO:0008233">
    <property type="term" value="F:peptidase activity"/>
    <property type="evidence" value="ECO:0007669"/>
    <property type="project" value="UniProtKB-KW"/>
</dbReference>
<evidence type="ECO:0000256" key="1">
    <source>
        <dbReference type="ARBA" id="ARBA00022670"/>
    </source>
</evidence>
<evidence type="ECO:0000313" key="5">
    <source>
        <dbReference type="EMBL" id="SHI68924.1"/>
    </source>
</evidence>
<accession>A0A1M6D6X5</accession>
<keyword evidence="2" id="KW-0378">Hydrolase</keyword>
<dbReference type="OrthoDB" id="9807498at2"/>
<dbReference type="Pfam" id="PF01136">
    <property type="entry name" value="Peptidase_U32"/>
    <property type="match status" value="1"/>
</dbReference>
<dbReference type="PANTHER" id="PTHR30217">
    <property type="entry name" value="PEPTIDASE U32 FAMILY"/>
    <property type="match status" value="1"/>
</dbReference>
<dbReference type="GO" id="GO:0006508">
    <property type="term" value="P:proteolysis"/>
    <property type="evidence" value="ECO:0007669"/>
    <property type="project" value="UniProtKB-KW"/>
</dbReference>
<dbReference type="STRING" id="1121476.SAMN02745751_00802"/>
<gene>
    <name evidence="5" type="ORF">SAMN02745751_00802</name>
</gene>
<evidence type="ECO:0000259" key="4">
    <source>
        <dbReference type="Pfam" id="PF16325"/>
    </source>
</evidence>
<dbReference type="InterPro" id="IPR001539">
    <property type="entry name" value="Peptidase_U32"/>
</dbReference>
<dbReference type="Pfam" id="PF16325">
    <property type="entry name" value="Peptidase_U32_C"/>
    <property type="match status" value="1"/>
</dbReference>
<dbReference type="PANTHER" id="PTHR30217:SF6">
    <property type="entry name" value="TRNA HYDROXYLATION PROTEIN P"/>
    <property type="match status" value="1"/>
</dbReference>
<sequence length="405" mass="46622">MKRPEILAPAGNLEKLKMAVEYGADAVYFAGPEFGLRAGAKNFNRKDIEEAVEYCHDRGVKAYVTLNIIAHDRHFEGLTEYVRFLDEAGVDAVIIADPGVMTVVKTAVPDMEIHLSTQANTTNHLTANFWYDMGVKRIVPARELTFEEINGIIENKKENLEVETFVHGAMCISYSGRCLLSSYMTNRHSNLGDCSHPCRWKYSLVEEQRPDEYYPVVEDDNGTFIFNSKDLCMINNIKDLVDAGIDSFKIEGRMKSSYYDATVVRSYKNALNDCLEGKEFDSYWYDEIKKASHRDFTTGFYYGNPREDGQLYTSSSYIREYDFIGLVKEYDAENGIALVEQRNKFSVGDEIEIFGPDIRHFDFTVEKMYNSKDEEIESAPHPQELIKLKIDRELKPWYILRRVVK</sequence>
<reference evidence="5 6" key="1">
    <citation type="submission" date="2016-11" db="EMBL/GenBank/DDBJ databases">
        <authorList>
            <person name="Jaros S."/>
            <person name="Januszkiewicz K."/>
            <person name="Wedrychowicz H."/>
        </authorList>
    </citation>
    <scope>NUCLEOTIDE SEQUENCE [LARGE SCALE GENOMIC DNA]</scope>
    <source>
        <strain evidence="5 6">DSM 17477</strain>
    </source>
</reference>
<dbReference type="PROSITE" id="PS01276">
    <property type="entry name" value="PEPTIDASE_U32"/>
    <property type="match status" value="1"/>
</dbReference>
<feature type="domain" description="Peptidase family U32 C-terminal" evidence="4">
    <location>
        <begin position="319"/>
        <end position="401"/>
    </location>
</feature>
<dbReference type="InterPro" id="IPR032525">
    <property type="entry name" value="Peptidase_U32_C"/>
</dbReference>
<organism evidence="5 6">
    <name type="scientific">Dethiosulfatibacter aminovorans DSM 17477</name>
    <dbReference type="NCBI Taxonomy" id="1121476"/>
    <lineage>
        <taxon>Bacteria</taxon>
        <taxon>Bacillati</taxon>
        <taxon>Bacillota</taxon>
        <taxon>Tissierellia</taxon>
        <taxon>Dethiosulfatibacter</taxon>
    </lineage>
</organism>
<keyword evidence="1 5" id="KW-0645">Protease</keyword>
<protein>
    <submittedName>
        <fullName evidence="5">Putative protease</fullName>
    </submittedName>
</protein>
<dbReference type="RefSeq" id="WP_073047530.1">
    <property type="nucleotide sequence ID" value="NZ_FQZL01000006.1"/>
</dbReference>
<dbReference type="Proteomes" id="UP000184052">
    <property type="component" value="Unassembled WGS sequence"/>
</dbReference>
<proteinExistence type="inferred from homology"/>
<dbReference type="InterPro" id="IPR051454">
    <property type="entry name" value="RNA/ubiquinone_mod_enzymes"/>
</dbReference>
<dbReference type="EMBL" id="FQZL01000006">
    <property type="protein sequence ID" value="SHI68924.1"/>
    <property type="molecule type" value="Genomic_DNA"/>
</dbReference>
<evidence type="ECO:0000313" key="6">
    <source>
        <dbReference type="Proteomes" id="UP000184052"/>
    </source>
</evidence>
<evidence type="ECO:0000256" key="2">
    <source>
        <dbReference type="ARBA" id="ARBA00022801"/>
    </source>
</evidence>
<dbReference type="Gene3D" id="2.40.30.10">
    <property type="entry name" value="Translation factors"/>
    <property type="match status" value="1"/>
</dbReference>
<name>A0A1M6D6X5_9FIRM</name>
<dbReference type="SUPFAM" id="SSF51569">
    <property type="entry name" value="Aldolase"/>
    <property type="match status" value="1"/>
</dbReference>
<dbReference type="AlphaFoldDB" id="A0A1M6D6X5"/>
<evidence type="ECO:0000256" key="3">
    <source>
        <dbReference type="ARBA" id="ARBA00038374"/>
    </source>
</evidence>
<comment type="similarity">
    <text evidence="3">Belongs to the peptidase U32 family.</text>
</comment>